<gene>
    <name evidence="1" type="ORF">H8708_05560</name>
</gene>
<dbReference type="NCBIfam" id="NF007788">
    <property type="entry name" value="PRK10481.1"/>
    <property type="match status" value="1"/>
</dbReference>
<protein>
    <submittedName>
        <fullName evidence="1">AroM family protein</fullName>
    </submittedName>
</protein>
<evidence type="ECO:0000313" key="1">
    <source>
        <dbReference type="EMBL" id="MBC8598703.1"/>
    </source>
</evidence>
<name>A0ABR7NRF7_9FIRM</name>
<dbReference type="RefSeq" id="WP_215653189.1">
    <property type="nucleotide sequence ID" value="NZ_JACRTJ010000013.1"/>
</dbReference>
<dbReference type="EMBL" id="JACRTJ010000013">
    <property type="protein sequence ID" value="MBC8598703.1"/>
    <property type="molecule type" value="Genomic_DNA"/>
</dbReference>
<dbReference type="Proteomes" id="UP000647491">
    <property type="component" value="Unassembled WGS sequence"/>
</dbReference>
<comment type="caution">
    <text evidence="1">The sequence shown here is derived from an EMBL/GenBank/DDBJ whole genome shotgun (WGS) entry which is preliminary data.</text>
</comment>
<sequence>MKKIGAITVGQTPRTDLIPEIAPILGDSIEIIQMGGLDGLTKEEIQTMTPAPGDHVLVSRLKDGSSVSFGESHILPRLEACMDQLKKDQVSLILFLCTGEFPDTFQADVPLIFPSKILTSIVSAIHPHRLAVIAPVKEQLPQMQTKWAGCADSVYGLAASPYDGIEAVAAAARSIPSDADLIVLDCIGYTVEMKERVQALTGKSVLLPRTLAARVVKELA</sequence>
<keyword evidence="2" id="KW-1185">Reference proteome</keyword>
<dbReference type="InterPro" id="IPR010843">
    <property type="entry name" value="Uncharacterised_AroM"/>
</dbReference>
<proteinExistence type="predicted"/>
<reference evidence="1 2" key="1">
    <citation type="submission" date="2020-08" db="EMBL/GenBank/DDBJ databases">
        <title>Genome public.</title>
        <authorList>
            <person name="Liu C."/>
            <person name="Sun Q."/>
        </authorList>
    </citation>
    <scope>NUCLEOTIDE SEQUENCE [LARGE SCALE GENOMIC DNA]</scope>
    <source>
        <strain evidence="1 2">BX10</strain>
    </source>
</reference>
<accession>A0ABR7NRF7</accession>
<dbReference type="Pfam" id="PF07302">
    <property type="entry name" value="AroM"/>
    <property type="match status" value="1"/>
</dbReference>
<evidence type="ECO:0000313" key="2">
    <source>
        <dbReference type="Proteomes" id="UP000647491"/>
    </source>
</evidence>
<organism evidence="1 2">
    <name type="scientific">Enterocloster hominis</name>
    <name type="common">ex Liu et al. 2021</name>
    <dbReference type="NCBI Taxonomy" id="2763663"/>
    <lineage>
        <taxon>Bacteria</taxon>
        <taxon>Bacillati</taxon>
        <taxon>Bacillota</taxon>
        <taxon>Clostridia</taxon>
        <taxon>Lachnospirales</taxon>
        <taxon>Lachnospiraceae</taxon>
        <taxon>Enterocloster</taxon>
    </lineage>
</organism>